<evidence type="ECO:0000313" key="5">
    <source>
        <dbReference type="EMBL" id="MDI3387221.1"/>
    </source>
</evidence>
<dbReference type="Gene3D" id="3.60.40.10">
    <property type="entry name" value="PPM-type phosphatase domain"/>
    <property type="match status" value="1"/>
</dbReference>
<dbReference type="Proteomes" id="UP001224661">
    <property type="component" value="Unassembled WGS sequence"/>
</dbReference>
<dbReference type="Pfam" id="PF07228">
    <property type="entry name" value="SpoIIE"/>
    <property type="match status" value="1"/>
</dbReference>
<feature type="compositionally biased region" description="Basic and acidic residues" evidence="2">
    <location>
        <begin position="377"/>
        <end position="387"/>
    </location>
</feature>
<comment type="caution">
    <text evidence="5">The sequence shown here is derived from an EMBL/GenBank/DDBJ whole genome shotgun (WGS) entry which is preliminary data.</text>
</comment>
<feature type="transmembrane region" description="Helical" evidence="3">
    <location>
        <begin position="100"/>
        <end position="117"/>
    </location>
</feature>
<dbReference type="EMBL" id="JASCIR010000009">
    <property type="protein sequence ID" value="MDI3387221.1"/>
    <property type="molecule type" value="Genomic_DNA"/>
</dbReference>
<feature type="compositionally biased region" description="Basic and acidic residues" evidence="2">
    <location>
        <begin position="395"/>
        <end position="422"/>
    </location>
</feature>
<evidence type="ECO:0000256" key="3">
    <source>
        <dbReference type="SAM" id="Phobius"/>
    </source>
</evidence>
<sequence>MTGAADRRRHAEPRGGQAAWLRRGAGPPHWARRLPVLLLLVLGAVQALTPRDIELGLLLAATPPLAALAYGPVATALMGAAAVVLAIVPGAGPDRPGNSDILMVTSVALLSVGISLVRSRRDAQLVSVGSVAEAAQLAVMPPLAERVGRVRCAGLYRAAERGTLVGGDLYDVREGPWGVRALVGDVQGHGLAAVGTVAALLGAFREAVLDEPYLEGVAAKLDRRLVTDNARAEHAELFATGLLVEFVPGSPTVRILSCGHPAPLLLRAGAAAELAPDPGTPLGLGLAASYAPPQPLLLDLTPGDRLLAHTDGVSEARDAQGELYVPVLRFATLPLEVREGDPAVLVGALWRDLRAFAGEVEDDVALLVLAPTEQGEQPEKQPEKEKGEEPEEEPEKERREEPEKEPEKERREEPEKERRRDE</sequence>
<keyword evidence="1 5" id="KW-0378">Hydrolase</keyword>
<organism evidence="5 6">
    <name type="scientific">Streptomyces solicavernae</name>
    <dbReference type="NCBI Taxonomy" id="3043614"/>
    <lineage>
        <taxon>Bacteria</taxon>
        <taxon>Bacillati</taxon>
        <taxon>Actinomycetota</taxon>
        <taxon>Actinomycetes</taxon>
        <taxon>Kitasatosporales</taxon>
        <taxon>Streptomycetaceae</taxon>
        <taxon>Streptomyces</taxon>
    </lineage>
</organism>
<keyword evidence="3" id="KW-1133">Transmembrane helix</keyword>
<dbReference type="EC" id="3.1.3.16" evidence="5"/>
<evidence type="ECO:0000256" key="2">
    <source>
        <dbReference type="SAM" id="MobiDB-lite"/>
    </source>
</evidence>
<feature type="region of interest" description="Disordered" evidence="2">
    <location>
        <begin position="370"/>
        <end position="422"/>
    </location>
</feature>
<feature type="domain" description="PPM-type phosphatase" evidence="4">
    <location>
        <begin position="150"/>
        <end position="371"/>
    </location>
</feature>
<reference evidence="5 6" key="1">
    <citation type="submission" date="2023-05" db="EMBL/GenBank/DDBJ databases">
        <title>Draft genome sequence of Streptomyces sp. B-S-A8 isolated from a cave soil in Thailand.</title>
        <authorList>
            <person name="Chamroensaksri N."/>
            <person name="Muangham S."/>
        </authorList>
    </citation>
    <scope>NUCLEOTIDE SEQUENCE [LARGE SCALE GENOMIC DNA]</scope>
    <source>
        <strain evidence="5 6">B-S-A8</strain>
    </source>
</reference>
<evidence type="ECO:0000259" key="4">
    <source>
        <dbReference type="SMART" id="SM00331"/>
    </source>
</evidence>
<dbReference type="SUPFAM" id="SSF81606">
    <property type="entry name" value="PP2C-like"/>
    <property type="match status" value="1"/>
</dbReference>
<dbReference type="InterPro" id="IPR052016">
    <property type="entry name" value="Bact_Sigma-Reg"/>
</dbReference>
<keyword evidence="6" id="KW-1185">Reference proteome</keyword>
<dbReference type="SMART" id="SM00331">
    <property type="entry name" value="PP2C_SIG"/>
    <property type="match status" value="1"/>
</dbReference>
<feature type="transmembrane region" description="Helical" evidence="3">
    <location>
        <begin position="68"/>
        <end position="88"/>
    </location>
</feature>
<evidence type="ECO:0000256" key="1">
    <source>
        <dbReference type="ARBA" id="ARBA00022801"/>
    </source>
</evidence>
<gene>
    <name evidence="5" type="ORF">QIS99_13565</name>
</gene>
<dbReference type="PANTHER" id="PTHR43156:SF2">
    <property type="entry name" value="STAGE II SPORULATION PROTEIN E"/>
    <property type="match status" value="1"/>
</dbReference>
<proteinExistence type="predicted"/>
<evidence type="ECO:0000313" key="6">
    <source>
        <dbReference type="Proteomes" id="UP001224661"/>
    </source>
</evidence>
<dbReference type="InterPro" id="IPR036457">
    <property type="entry name" value="PPM-type-like_dom_sf"/>
</dbReference>
<feature type="region of interest" description="Disordered" evidence="2">
    <location>
        <begin position="1"/>
        <end position="22"/>
    </location>
</feature>
<dbReference type="InterPro" id="IPR001932">
    <property type="entry name" value="PPM-type_phosphatase-like_dom"/>
</dbReference>
<dbReference type="PANTHER" id="PTHR43156">
    <property type="entry name" value="STAGE II SPORULATION PROTEIN E-RELATED"/>
    <property type="match status" value="1"/>
</dbReference>
<protein>
    <submittedName>
        <fullName evidence="5">PP2C family protein-serine/threonine phosphatase</fullName>
        <ecNumber evidence="5">3.1.3.16</ecNumber>
    </submittedName>
</protein>
<keyword evidence="3" id="KW-0472">Membrane</keyword>
<accession>A0ABT6RU75</accession>
<dbReference type="RefSeq" id="WP_282513498.1">
    <property type="nucleotide sequence ID" value="NZ_JASCIR010000009.1"/>
</dbReference>
<name>A0ABT6RU75_9ACTN</name>
<dbReference type="GO" id="GO:0004722">
    <property type="term" value="F:protein serine/threonine phosphatase activity"/>
    <property type="evidence" value="ECO:0007669"/>
    <property type="project" value="UniProtKB-EC"/>
</dbReference>
<keyword evidence="3" id="KW-0812">Transmembrane</keyword>